<proteinExistence type="predicted"/>
<organism evidence="1 2">
    <name type="scientific">Azohydromonas caseinilytica</name>
    <dbReference type="NCBI Taxonomy" id="2728836"/>
    <lineage>
        <taxon>Bacteria</taxon>
        <taxon>Pseudomonadati</taxon>
        <taxon>Pseudomonadota</taxon>
        <taxon>Betaproteobacteria</taxon>
        <taxon>Burkholderiales</taxon>
        <taxon>Sphaerotilaceae</taxon>
        <taxon>Azohydromonas</taxon>
    </lineage>
</organism>
<dbReference type="EMBL" id="JABBFW010000048">
    <property type="protein sequence ID" value="NML18992.1"/>
    <property type="molecule type" value="Genomic_DNA"/>
</dbReference>
<protein>
    <submittedName>
        <fullName evidence="1">Glycosyltransferase family 4 protein</fullName>
    </submittedName>
</protein>
<dbReference type="Gene3D" id="3.40.50.11090">
    <property type="match status" value="1"/>
</dbReference>
<dbReference type="AlphaFoldDB" id="A0A848FIB0"/>
<dbReference type="CDD" id="cd03801">
    <property type="entry name" value="GT4_PimA-like"/>
    <property type="match status" value="1"/>
</dbReference>
<keyword evidence="1" id="KW-0808">Transferase</keyword>
<keyword evidence="2" id="KW-1185">Reference proteome</keyword>
<dbReference type="Gene3D" id="3.40.50.2000">
    <property type="entry name" value="Glycogen Phosphorylase B"/>
    <property type="match status" value="1"/>
</dbReference>
<dbReference type="Proteomes" id="UP000574067">
    <property type="component" value="Unassembled WGS sequence"/>
</dbReference>
<comment type="caution">
    <text evidence="1">The sequence shown here is derived from an EMBL/GenBank/DDBJ whole genome shotgun (WGS) entry which is preliminary data.</text>
</comment>
<dbReference type="Pfam" id="PF13692">
    <property type="entry name" value="Glyco_trans_1_4"/>
    <property type="match status" value="1"/>
</dbReference>
<evidence type="ECO:0000313" key="2">
    <source>
        <dbReference type="Proteomes" id="UP000574067"/>
    </source>
</evidence>
<accession>A0A848FIB0</accession>
<dbReference type="GO" id="GO:0016740">
    <property type="term" value="F:transferase activity"/>
    <property type="evidence" value="ECO:0007669"/>
    <property type="project" value="UniProtKB-KW"/>
</dbReference>
<dbReference type="SUPFAM" id="SSF53756">
    <property type="entry name" value="UDP-Glycosyltransferase/glycogen phosphorylase"/>
    <property type="match status" value="1"/>
</dbReference>
<name>A0A848FIB0_9BURK</name>
<dbReference type="RefSeq" id="WP_169163890.1">
    <property type="nucleotide sequence ID" value="NZ_JABBFW010000048.1"/>
</dbReference>
<sequence>MKITFVLPYAGLQGGIRVIAIYAERLARRGHDVRVISMPQVFTMRHTAKSLLLGRGLPRPEPSHFDGIDVPHRVLDSVRPVTDDDVPDGDVVIATFYTTAYGVQSLSPSKGAKAIFIQNYEVPPGKFNPTLDATWRMPMHKIVISKWLVDWARDKFGDTSISHVPNSVDMEQFHAPARNRNVRPTVGMLYSSSPLKGCSVSLKALERVAAVLPSLRVVSFGAEQPDFRLPLPSYAEFHHRPPQQQLRDLYAQCDVWMCGSHVEGFHLPPLEAMACRCPVVSTRCGGPLDIIDEGVNGHLVNVKDDVALADRVLRVLTLSNDDWKRMSDAAYRTATHFTWDDATDLFEQALHRAIERTRRGQLGTHMVKHAA</sequence>
<dbReference type="PANTHER" id="PTHR12526">
    <property type="entry name" value="GLYCOSYLTRANSFERASE"/>
    <property type="match status" value="1"/>
</dbReference>
<gene>
    <name evidence="1" type="ORF">HHL10_28895</name>
</gene>
<evidence type="ECO:0000313" key="1">
    <source>
        <dbReference type="EMBL" id="NML18992.1"/>
    </source>
</evidence>
<reference evidence="1 2" key="1">
    <citation type="submission" date="2020-04" db="EMBL/GenBank/DDBJ databases">
        <title>Azohydromonas sp. isolated from soil.</title>
        <authorList>
            <person name="Dahal R.H."/>
        </authorList>
    </citation>
    <scope>NUCLEOTIDE SEQUENCE [LARGE SCALE GENOMIC DNA]</scope>
    <source>
        <strain evidence="1 2">G-1-1-14</strain>
    </source>
</reference>